<dbReference type="EMBL" id="JACVVK020000193">
    <property type="protein sequence ID" value="KAK7485534.1"/>
    <property type="molecule type" value="Genomic_DNA"/>
</dbReference>
<comment type="caution">
    <text evidence="1">The sequence shown here is derived from an EMBL/GenBank/DDBJ whole genome shotgun (WGS) entry which is preliminary data.</text>
</comment>
<keyword evidence="2" id="KW-1185">Reference proteome</keyword>
<dbReference type="Proteomes" id="UP001519460">
    <property type="component" value="Unassembled WGS sequence"/>
</dbReference>
<protein>
    <submittedName>
        <fullName evidence="1">Uncharacterized protein</fullName>
    </submittedName>
</protein>
<evidence type="ECO:0000313" key="1">
    <source>
        <dbReference type="EMBL" id="KAK7485534.1"/>
    </source>
</evidence>
<gene>
    <name evidence="1" type="ORF">BaRGS_00023222</name>
</gene>
<accession>A0ABD0KEK0</accession>
<evidence type="ECO:0000313" key="2">
    <source>
        <dbReference type="Proteomes" id="UP001519460"/>
    </source>
</evidence>
<organism evidence="1 2">
    <name type="scientific">Batillaria attramentaria</name>
    <dbReference type="NCBI Taxonomy" id="370345"/>
    <lineage>
        <taxon>Eukaryota</taxon>
        <taxon>Metazoa</taxon>
        <taxon>Spiralia</taxon>
        <taxon>Lophotrochozoa</taxon>
        <taxon>Mollusca</taxon>
        <taxon>Gastropoda</taxon>
        <taxon>Caenogastropoda</taxon>
        <taxon>Sorbeoconcha</taxon>
        <taxon>Cerithioidea</taxon>
        <taxon>Batillariidae</taxon>
        <taxon>Batillaria</taxon>
    </lineage>
</organism>
<sequence length="79" mass="9017">MPACDEALRANVGRFFCPVLMCILKRKADIAVRRIRGLKPQGRVIRFVLLLYVVSLLERCGDIEKNPGPSDNQMLRDFI</sequence>
<dbReference type="AlphaFoldDB" id="A0ABD0KEK0"/>
<reference evidence="1 2" key="1">
    <citation type="journal article" date="2023" name="Sci. Data">
        <title>Genome assembly of the Korean intertidal mud-creeper Batillaria attramentaria.</title>
        <authorList>
            <person name="Patra A.K."/>
            <person name="Ho P.T."/>
            <person name="Jun S."/>
            <person name="Lee S.J."/>
            <person name="Kim Y."/>
            <person name="Won Y.J."/>
        </authorList>
    </citation>
    <scope>NUCLEOTIDE SEQUENCE [LARGE SCALE GENOMIC DNA]</scope>
    <source>
        <strain evidence="1">Wonlab-2016</strain>
    </source>
</reference>
<name>A0ABD0KEK0_9CAEN</name>
<proteinExistence type="predicted"/>